<proteinExistence type="predicted"/>
<reference evidence="1" key="1">
    <citation type="journal article" date="2021" name="Proc. Natl. Acad. Sci. U.S.A.">
        <title>A Catalog of Tens of Thousands of Viruses from Human Metagenomes Reveals Hidden Associations with Chronic Diseases.</title>
        <authorList>
            <person name="Tisza M.J."/>
            <person name="Buck C.B."/>
        </authorList>
    </citation>
    <scope>NUCLEOTIDE SEQUENCE</scope>
    <source>
        <strain evidence="1">CtJ2i1</strain>
    </source>
</reference>
<name>A0A8S5V1J9_9CAUD</name>
<accession>A0A8S5V1J9</accession>
<organism evidence="1">
    <name type="scientific">Myoviridae sp. ctJ2i1</name>
    <dbReference type="NCBI Taxonomy" id="2825079"/>
    <lineage>
        <taxon>Viruses</taxon>
        <taxon>Duplodnaviria</taxon>
        <taxon>Heunggongvirae</taxon>
        <taxon>Uroviricota</taxon>
        <taxon>Caudoviricetes</taxon>
    </lineage>
</organism>
<evidence type="ECO:0000313" key="1">
    <source>
        <dbReference type="EMBL" id="DAG00593.1"/>
    </source>
</evidence>
<sequence length="65" mass="7391">MLLSCIFLHTALEVSFIFIDRSIPIQFSVPFHLYKRFIGLGPLGRIISFHLLRVAAGLTLLNLHL</sequence>
<dbReference type="EMBL" id="BK016182">
    <property type="protein sequence ID" value="DAG00593.1"/>
    <property type="molecule type" value="Genomic_DNA"/>
</dbReference>
<protein>
    <submittedName>
        <fullName evidence="1">Uncharacterized protein</fullName>
    </submittedName>
</protein>